<evidence type="ECO:0000313" key="3">
    <source>
        <dbReference type="Proteomes" id="UP000489600"/>
    </source>
</evidence>
<gene>
    <name evidence="2" type="ORF">ANE_LOCUS22829</name>
</gene>
<evidence type="ECO:0000256" key="1">
    <source>
        <dbReference type="SAM" id="MobiDB-lite"/>
    </source>
</evidence>
<name>A0A565CFJ0_9BRAS</name>
<keyword evidence="3" id="KW-1185">Reference proteome</keyword>
<evidence type="ECO:0000313" key="2">
    <source>
        <dbReference type="EMBL" id="VVB12385.1"/>
    </source>
</evidence>
<protein>
    <submittedName>
        <fullName evidence="2">Uncharacterized protein</fullName>
    </submittedName>
</protein>
<organism evidence="2 3">
    <name type="scientific">Arabis nemorensis</name>
    <dbReference type="NCBI Taxonomy" id="586526"/>
    <lineage>
        <taxon>Eukaryota</taxon>
        <taxon>Viridiplantae</taxon>
        <taxon>Streptophyta</taxon>
        <taxon>Embryophyta</taxon>
        <taxon>Tracheophyta</taxon>
        <taxon>Spermatophyta</taxon>
        <taxon>Magnoliopsida</taxon>
        <taxon>eudicotyledons</taxon>
        <taxon>Gunneridae</taxon>
        <taxon>Pentapetalae</taxon>
        <taxon>rosids</taxon>
        <taxon>malvids</taxon>
        <taxon>Brassicales</taxon>
        <taxon>Brassicaceae</taxon>
        <taxon>Arabideae</taxon>
        <taxon>Arabis</taxon>
    </lineage>
</organism>
<proteinExistence type="predicted"/>
<accession>A0A565CFJ0</accession>
<reference evidence="2" key="1">
    <citation type="submission" date="2019-07" db="EMBL/GenBank/DDBJ databases">
        <authorList>
            <person name="Dittberner H."/>
        </authorList>
    </citation>
    <scope>NUCLEOTIDE SEQUENCE [LARGE SCALE GENOMIC DNA]</scope>
</reference>
<feature type="region of interest" description="Disordered" evidence="1">
    <location>
        <begin position="1"/>
        <end position="71"/>
    </location>
</feature>
<sequence>MMSSLIGHEDRLGKKTKKSEEKAFQMKGEYSGQKYIGGFGSGRGRGRSGGHADHGRGRGRGSSDNSSSSNLSYNRAQNLLSVGQMVENNCSVLFEGNVCVIKDNISGLTLAVLRKMSNNLYPLEMSSFEASALIAKSLAHLNPAVVVGQTVVKEEANLISSDP</sequence>
<dbReference type="AlphaFoldDB" id="A0A565CFJ0"/>
<feature type="compositionally biased region" description="Basic and acidic residues" evidence="1">
    <location>
        <begin position="7"/>
        <end position="24"/>
    </location>
</feature>
<dbReference type="OrthoDB" id="1706811at2759"/>
<dbReference type="EMBL" id="CABITT030000007">
    <property type="protein sequence ID" value="VVB12385.1"/>
    <property type="molecule type" value="Genomic_DNA"/>
</dbReference>
<dbReference type="Proteomes" id="UP000489600">
    <property type="component" value="Unassembled WGS sequence"/>
</dbReference>
<comment type="caution">
    <text evidence="2">The sequence shown here is derived from an EMBL/GenBank/DDBJ whole genome shotgun (WGS) entry which is preliminary data.</text>
</comment>
<feature type="compositionally biased region" description="Gly residues" evidence="1">
    <location>
        <begin position="35"/>
        <end position="49"/>
    </location>
</feature>